<evidence type="ECO:0000313" key="2">
    <source>
        <dbReference type="Proteomes" id="UP000011531"/>
    </source>
</evidence>
<gene>
    <name evidence="1" type="ORF">C492_06502</name>
</gene>
<dbReference type="PATRIC" id="fig|1227498.3.peg.1342"/>
<dbReference type="OrthoDB" id="252760at2157"/>
<accession>L9XQV0</accession>
<protein>
    <submittedName>
        <fullName evidence="1">Uncharacterized protein</fullName>
    </submittedName>
</protein>
<dbReference type="Proteomes" id="UP000011531">
    <property type="component" value="Unassembled WGS sequence"/>
</dbReference>
<sequence length="233" mass="25554">MSPETANRGPDDAFIEELSRLKRRGASVLVVGSARASRNAETCRRLLGHAADRSRRRVLVSTTGRSAPLEPLADENPPNHHRIITHDVDVRSAGTATAPRTTGASSDVPSTTTDTLADLGVELSSAIDSFERAADGLEPSELRIGVDSLLPLLEKYGTERTFRFIHLTNGRTRTADGMIHYRFPVGREHDVAAVLTPLFDVVVELRVHNGVRQERWSLKDESLCSGWIPTTQL</sequence>
<keyword evidence="2" id="KW-1185">Reference proteome</keyword>
<dbReference type="InterPro" id="IPR055927">
    <property type="entry name" value="DUF7504"/>
</dbReference>
<evidence type="ECO:0000313" key="1">
    <source>
        <dbReference type="EMBL" id="ELY64150.1"/>
    </source>
</evidence>
<dbReference type="RefSeq" id="WP_008421542.1">
    <property type="nucleotide sequence ID" value="NZ_AOIA01000034.1"/>
</dbReference>
<comment type="caution">
    <text evidence="1">The sequence shown here is derived from an EMBL/GenBank/DDBJ whole genome shotgun (WGS) entry which is preliminary data.</text>
</comment>
<dbReference type="EMBL" id="AOIA01000034">
    <property type="protein sequence ID" value="ELY64150.1"/>
    <property type="molecule type" value="Genomic_DNA"/>
</dbReference>
<proteinExistence type="predicted"/>
<name>L9XQV0_9EURY</name>
<dbReference type="Pfam" id="PF24336">
    <property type="entry name" value="DUF7504"/>
    <property type="match status" value="1"/>
</dbReference>
<dbReference type="STRING" id="1227498.C492_06502"/>
<reference evidence="1 2" key="1">
    <citation type="journal article" date="2014" name="PLoS Genet.">
        <title>Phylogenetically driven sequencing of extremely halophilic archaea reveals strategies for static and dynamic osmo-response.</title>
        <authorList>
            <person name="Becker E.A."/>
            <person name="Seitzer P.M."/>
            <person name="Tritt A."/>
            <person name="Larsen D."/>
            <person name="Krusor M."/>
            <person name="Yao A.I."/>
            <person name="Wu D."/>
            <person name="Madern D."/>
            <person name="Eisen J.A."/>
            <person name="Darling A.E."/>
            <person name="Facciotti M.T."/>
        </authorList>
    </citation>
    <scope>NUCLEOTIDE SEQUENCE [LARGE SCALE GENOMIC DNA]</scope>
    <source>
        <strain evidence="1 2">DSM 18795</strain>
    </source>
</reference>
<organism evidence="1 2">
    <name type="scientific">Natronococcus jeotgali DSM 18795</name>
    <dbReference type="NCBI Taxonomy" id="1227498"/>
    <lineage>
        <taxon>Archaea</taxon>
        <taxon>Methanobacteriati</taxon>
        <taxon>Methanobacteriota</taxon>
        <taxon>Stenosarchaea group</taxon>
        <taxon>Halobacteria</taxon>
        <taxon>Halobacteriales</taxon>
        <taxon>Natrialbaceae</taxon>
        <taxon>Natronococcus</taxon>
    </lineage>
</organism>
<dbReference type="AlphaFoldDB" id="L9XQV0"/>